<dbReference type="Proteomes" id="UP000234512">
    <property type="component" value="Unassembled WGS sequence"/>
</dbReference>
<comment type="caution">
    <text evidence="1">The sequence shown here is derived from an EMBL/GenBank/DDBJ whole genome shotgun (WGS) entry which is preliminary data.</text>
</comment>
<accession>A0AB36XD81</accession>
<dbReference type="EMBL" id="PKQJ01000002">
    <property type="protein sequence ID" value="PLC47275.1"/>
    <property type="molecule type" value="Genomic_DNA"/>
</dbReference>
<sequence length="59" mass="6552">MMASFHDCEHGTSLCSRLLFADMPNEEQLKRVAVQQPSACTTALFCGVRILDKLPDLDP</sequence>
<evidence type="ECO:0000313" key="2">
    <source>
        <dbReference type="Proteomes" id="UP000234512"/>
    </source>
</evidence>
<name>A0AB36XD81_LACPA</name>
<organism evidence="1 2">
    <name type="scientific">Lacticaseibacillus paracasei</name>
    <name type="common">Lactobacillus paracasei</name>
    <dbReference type="NCBI Taxonomy" id="1597"/>
    <lineage>
        <taxon>Bacteria</taxon>
        <taxon>Bacillati</taxon>
        <taxon>Bacillota</taxon>
        <taxon>Bacilli</taxon>
        <taxon>Lactobacillales</taxon>
        <taxon>Lactobacillaceae</taxon>
        <taxon>Lacticaseibacillus</taxon>
    </lineage>
</organism>
<dbReference type="AlphaFoldDB" id="A0AB36XD81"/>
<protein>
    <submittedName>
        <fullName evidence="1">Uncharacterized protein</fullName>
    </submittedName>
</protein>
<reference evidence="1 2" key="1">
    <citation type="journal article" date="2018" name="Genome Announc.">
        <title>Draft Genome Sequence of Lactobacillus paracasei DUP 13076, Which Exhibits Potent Antipathogenic Effects against Salmonella enterica Serovars Enteritidis, Typhimurium, and Heidelberg.</title>
        <authorList>
            <person name="Muyyarikkandy M.S."/>
            <person name="Alqahtani F.H."/>
            <person name="Mandoiu I."/>
            <person name="Amalaradjou M.A."/>
        </authorList>
    </citation>
    <scope>NUCLEOTIDE SEQUENCE [LARGE SCALE GENOMIC DNA]</scope>
    <source>
        <strain evidence="1 2">DUP 13076</strain>
    </source>
</reference>
<proteinExistence type="predicted"/>
<evidence type="ECO:0000313" key="1">
    <source>
        <dbReference type="EMBL" id="PLC47275.1"/>
    </source>
</evidence>
<gene>
    <name evidence="1" type="ORF">C0Q90_02550</name>
</gene>